<dbReference type="Pfam" id="PF01152">
    <property type="entry name" value="Bac_globin"/>
    <property type="match status" value="1"/>
</dbReference>
<evidence type="ECO:0000256" key="3">
    <source>
        <dbReference type="ARBA" id="ARBA00022723"/>
    </source>
</evidence>
<sequence>MSVTLEQEKVDELVERFYSKLIKDSYYSSMFEERGVDIELLKSRQRTFISRLVSEDASKDQDNVSKINERHPFQTTPERAEIWMNTMEQTLNEMKLDDSIKEHLLEKIGFLMSKLIK</sequence>
<dbReference type="Proteomes" id="UP001597506">
    <property type="component" value="Unassembled WGS sequence"/>
</dbReference>
<protein>
    <recommendedName>
        <fullName evidence="7">Globin-sensor domain-containing protein</fullName>
    </recommendedName>
</protein>
<dbReference type="EMBL" id="JBHUMF010000002">
    <property type="protein sequence ID" value="MFD2679459.1"/>
    <property type="molecule type" value="Genomic_DNA"/>
</dbReference>
<organism evidence="5 6">
    <name type="scientific">Bacillus seohaeanensis</name>
    <dbReference type="NCBI Taxonomy" id="284580"/>
    <lineage>
        <taxon>Bacteria</taxon>
        <taxon>Bacillati</taxon>
        <taxon>Bacillota</taxon>
        <taxon>Bacilli</taxon>
        <taxon>Bacillales</taxon>
        <taxon>Bacillaceae</taxon>
        <taxon>Bacillus</taxon>
    </lineage>
</organism>
<comment type="caution">
    <text evidence="5">The sequence shown here is derived from an EMBL/GenBank/DDBJ whole genome shotgun (WGS) entry which is preliminary data.</text>
</comment>
<dbReference type="InterPro" id="IPR012292">
    <property type="entry name" value="Globin/Proto"/>
</dbReference>
<evidence type="ECO:0000256" key="1">
    <source>
        <dbReference type="ARBA" id="ARBA00022448"/>
    </source>
</evidence>
<reference evidence="6" key="1">
    <citation type="journal article" date="2019" name="Int. J. Syst. Evol. Microbiol.">
        <title>The Global Catalogue of Microorganisms (GCM) 10K type strain sequencing project: providing services to taxonomists for standard genome sequencing and annotation.</title>
        <authorList>
            <consortium name="The Broad Institute Genomics Platform"/>
            <consortium name="The Broad Institute Genome Sequencing Center for Infectious Disease"/>
            <person name="Wu L."/>
            <person name="Ma J."/>
        </authorList>
    </citation>
    <scope>NUCLEOTIDE SEQUENCE [LARGE SCALE GENOMIC DNA]</scope>
    <source>
        <strain evidence="6">KCTC 3913</strain>
    </source>
</reference>
<evidence type="ECO:0000313" key="6">
    <source>
        <dbReference type="Proteomes" id="UP001597506"/>
    </source>
</evidence>
<name>A0ABW5RMS9_9BACI</name>
<gene>
    <name evidence="5" type="ORF">ACFSUL_01710</name>
</gene>
<proteinExistence type="predicted"/>
<evidence type="ECO:0000256" key="4">
    <source>
        <dbReference type="ARBA" id="ARBA00023004"/>
    </source>
</evidence>
<accession>A0ABW5RMS9</accession>
<evidence type="ECO:0000313" key="5">
    <source>
        <dbReference type="EMBL" id="MFD2679459.1"/>
    </source>
</evidence>
<keyword evidence="4" id="KW-0408">Iron</keyword>
<dbReference type="RefSeq" id="WP_377932109.1">
    <property type="nucleotide sequence ID" value="NZ_JBHUMF010000002.1"/>
</dbReference>
<keyword evidence="3" id="KW-0479">Metal-binding</keyword>
<dbReference type="InterPro" id="IPR009050">
    <property type="entry name" value="Globin-like_sf"/>
</dbReference>
<dbReference type="InterPro" id="IPR001486">
    <property type="entry name" value="Hemoglobin_trunc"/>
</dbReference>
<dbReference type="SUPFAM" id="SSF46458">
    <property type="entry name" value="Globin-like"/>
    <property type="match status" value="1"/>
</dbReference>
<evidence type="ECO:0008006" key="7">
    <source>
        <dbReference type="Google" id="ProtNLM"/>
    </source>
</evidence>
<keyword evidence="6" id="KW-1185">Reference proteome</keyword>
<evidence type="ECO:0000256" key="2">
    <source>
        <dbReference type="ARBA" id="ARBA00022617"/>
    </source>
</evidence>
<keyword evidence="2" id="KW-0349">Heme</keyword>
<dbReference type="Gene3D" id="1.10.490.10">
    <property type="entry name" value="Globins"/>
    <property type="match status" value="1"/>
</dbReference>
<keyword evidence="1" id="KW-0813">Transport</keyword>